<organism evidence="13 14">
    <name type="scientific">Phyllobacterium zundukense</name>
    <dbReference type="NCBI Taxonomy" id="1867719"/>
    <lineage>
        <taxon>Bacteria</taxon>
        <taxon>Pseudomonadati</taxon>
        <taxon>Pseudomonadota</taxon>
        <taxon>Alphaproteobacteria</taxon>
        <taxon>Hyphomicrobiales</taxon>
        <taxon>Phyllobacteriaceae</taxon>
        <taxon>Phyllobacterium</taxon>
    </lineage>
</organism>
<keyword evidence="4" id="KW-1003">Cell membrane</keyword>
<dbReference type="SUPFAM" id="SSF143865">
    <property type="entry name" value="CorA soluble domain-like"/>
    <property type="match status" value="1"/>
</dbReference>
<keyword evidence="14" id="KW-1185">Reference proteome</keyword>
<sequence>MTSARSSFDDVRLSADAAAPLKDEGTSIIASCAYANGQRVADISIDDAGKWAKKEGHVVWIGLLEPDGELLHRVQRQFGLHSLAIEDAEHAHQRPKLEQYGDAIFVVARTAQLIDGRVAFGETHVFVGKGYIVSVRHGASTSYTAVRQHWETSPYALAKGEDFILYAILDFIVDNYMPVLEAIHDEVESIEDRVLTKPMTSGDIERLYMLRRDLLRLRNAIGPLVDVCGRLSNTDLPQIQTAMQPLFRDVTDHVRTVQEKIDGLREVLAFAFEASLLVGQSQETAISKRLASWAAILAVPTAIAGIYGMNFKHMPELDSPNGYYWVMGVIVLVCLTLFWRFRKSGWL</sequence>
<dbReference type="OrthoDB" id="9803416at2"/>
<evidence type="ECO:0000313" key="14">
    <source>
        <dbReference type="Proteomes" id="UP000232163"/>
    </source>
</evidence>
<keyword evidence="5 12" id="KW-0812">Transmembrane</keyword>
<feature type="transmembrane region" description="Helical" evidence="12">
    <location>
        <begin position="322"/>
        <end position="341"/>
    </location>
</feature>
<gene>
    <name evidence="13" type="ORF">B5P45_17205</name>
</gene>
<evidence type="ECO:0000256" key="10">
    <source>
        <dbReference type="ARBA" id="ARBA00034269"/>
    </source>
</evidence>
<comment type="catalytic activity">
    <reaction evidence="10">
        <text>Mg(2+)(in) = Mg(2+)(out)</text>
        <dbReference type="Rhea" id="RHEA:29827"/>
        <dbReference type="ChEBI" id="CHEBI:18420"/>
    </reaction>
</comment>
<dbReference type="Gene3D" id="3.30.460.20">
    <property type="entry name" value="CorA soluble domain-like"/>
    <property type="match status" value="1"/>
</dbReference>
<dbReference type="Pfam" id="PF01544">
    <property type="entry name" value="CorA"/>
    <property type="match status" value="1"/>
</dbReference>
<evidence type="ECO:0000256" key="2">
    <source>
        <dbReference type="ARBA" id="ARBA00009765"/>
    </source>
</evidence>
<evidence type="ECO:0000313" key="13">
    <source>
        <dbReference type="EMBL" id="PIO43642.1"/>
    </source>
</evidence>
<protein>
    <submittedName>
        <fullName evidence="13">Magnesium transporter</fullName>
    </submittedName>
</protein>
<evidence type="ECO:0000256" key="9">
    <source>
        <dbReference type="ARBA" id="ARBA00023136"/>
    </source>
</evidence>
<comment type="similarity">
    <text evidence="2">Belongs to the CorA metal ion transporter (MIT) (TC 1.A.35) family.</text>
</comment>
<dbReference type="InterPro" id="IPR045861">
    <property type="entry name" value="CorA_cytoplasmic_dom"/>
</dbReference>
<dbReference type="GO" id="GO:0015095">
    <property type="term" value="F:magnesium ion transmembrane transporter activity"/>
    <property type="evidence" value="ECO:0007669"/>
    <property type="project" value="TreeGrafter"/>
</dbReference>
<dbReference type="AlphaFoldDB" id="A0A2N9VVX4"/>
<dbReference type="GO" id="GO:0015087">
    <property type="term" value="F:cobalt ion transmembrane transporter activity"/>
    <property type="evidence" value="ECO:0007669"/>
    <property type="project" value="TreeGrafter"/>
</dbReference>
<dbReference type="SUPFAM" id="SSF144083">
    <property type="entry name" value="Magnesium transport protein CorA, transmembrane region"/>
    <property type="match status" value="1"/>
</dbReference>
<accession>A0A2N9VVX4</accession>
<evidence type="ECO:0000256" key="1">
    <source>
        <dbReference type="ARBA" id="ARBA00004651"/>
    </source>
</evidence>
<dbReference type="Proteomes" id="UP000232163">
    <property type="component" value="Unassembled WGS sequence"/>
</dbReference>
<dbReference type="GO" id="GO:0000287">
    <property type="term" value="F:magnesium ion binding"/>
    <property type="evidence" value="ECO:0007669"/>
    <property type="project" value="TreeGrafter"/>
</dbReference>
<keyword evidence="6" id="KW-0460">Magnesium</keyword>
<evidence type="ECO:0000256" key="3">
    <source>
        <dbReference type="ARBA" id="ARBA00022448"/>
    </source>
</evidence>
<dbReference type="GO" id="GO:0005886">
    <property type="term" value="C:plasma membrane"/>
    <property type="evidence" value="ECO:0007669"/>
    <property type="project" value="UniProtKB-SubCell"/>
</dbReference>
<comment type="caution">
    <text evidence="13">The sequence shown here is derived from an EMBL/GenBank/DDBJ whole genome shotgun (WGS) entry which is preliminary data.</text>
</comment>
<dbReference type="Gene3D" id="1.20.58.340">
    <property type="entry name" value="Magnesium transport protein CorA, transmembrane region"/>
    <property type="match status" value="2"/>
</dbReference>
<dbReference type="RefSeq" id="WP_099998701.1">
    <property type="nucleotide sequence ID" value="NZ_CP017940.1"/>
</dbReference>
<keyword evidence="7 12" id="KW-1133">Transmembrane helix</keyword>
<reference evidence="14" key="1">
    <citation type="journal article" date="2017" name="Int J Environ Stud">
        <title>Does the Miocene-Pliocene relict legume Oxytropis triphylla form nitrogen-fixing nodules with a combination of bacterial strains?</title>
        <authorList>
            <person name="Safronova V."/>
            <person name="Belimov A."/>
            <person name="Sazanova A."/>
            <person name="Kuznetsova I."/>
            <person name="Popova J."/>
            <person name="Andronov E."/>
            <person name="Verkhozina A."/>
            <person name="Tikhonovich I."/>
        </authorList>
    </citation>
    <scope>NUCLEOTIDE SEQUENCE [LARGE SCALE GENOMIC DNA]</scope>
    <source>
        <strain evidence="14">Tri-38</strain>
    </source>
</reference>
<evidence type="ECO:0000256" key="4">
    <source>
        <dbReference type="ARBA" id="ARBA00022475"/>
    </source>
</evidence>
<dbReference type="CDD" id="cd12830">
    <property type="entry name" value="MtCorA-like"/>
    <property type="match status" value="1"/>
</dbReference>
<dbReference type="EMBL" id="MZMT01000037">
    <property type="protein sequence ID" value="PIO43642.1"/>
    <property type="molecule type" value="Genomic_DNA"/>
</dbReference>
<name>A0A2N9VVX4_9HYPH</name>
<evidence type="ECO:0000256" key="8">
    <source>
        <dbReference type="ARBA" id="ARBA00023065"/>
    </source>
</evidence>
<feature type="transmembrane region" description="Helical" evidence="12">
    <location>
        <begin position="290"/>
        <end position="310"/>
    </location>
</feature>
<keyword evidence="8" id="KW-0406">Ion transport</keyword>
<evidence type="ECO:0000256" key="11">
    <source>
        <dbReference type="ARBA" id="ARBA00045497"/>
    </source>
</evidence>
<keyword evidence="9 12" id="KW-0472">Membrane</keyword>
<dbReference type="PANTHER" id="PTHR46494:SF1">
    <property type="entry name" value="CORA FAMILY METAL ION TRANSPORTER (EUROFUNG)"/>
    <property type="match status" value="1"/>
</dbReference>
<dbReference type="GO" id="GO:0050897">
    <property type="term" value="F:cobalt ion binding"/>
    <property type="evidence" value="ECO:0007669"/>
    <property type="project" value="TreeGrafter"/>
</dbReference>
<keyword evidence="3" id="KW-0813">Transport</keyword>
<evidence type="ECO:0000256" key="12">
    <source>
        <dbReference type="SAM" id="Phobius"/>
    </source>
</evidence>
<dbReference type="InterPro" id="IPR002523">
    <property type="entry name" value="MgTranspt_CorA/ZnTranspt_ZntB"/>
</dbReference>
<comment type="function">
    <text evidence="11">Mediates influx of magnesium ions. Alternates between open and closed states. Activated by low cytoplasmic Mg(2+) levels. Inactive when cytoplasmic Mg(2+) levels are high.</text>
</comment>
<dbReference type="FunFam" id="1.20.58.340:FF:000004">
    <property type="entry name" value="Magnesium transport protein CorA"/>
    <property type="match status" value="1"/>
</dbReference>
<comment type="subcellular location">
    <subcellularLocation>
        <location evidence="1">Cell membrane</location>
        <topology evidence="1">Multi-pass membrane protein</topology>
    </subcellularLocation>
</comment>
<proteinExistence type="inferred from homology"/>
<evidence type="ECO:0000256" key="7">
    <source>
        <dbReference type="ARBA" id="ARBA00022989"/>
    </source>
</evidence>
<dbReference type="PANTHER" id="PTHR46494">
    <property type="entry name" value="CORA FAMILY METAL ION TRANSPORTER (EUROFUNG)"/>
    <property type="match status" value="1"/>
</dbReference>
<dbReference type="InterPro" id="IPR045863">
    <property type="entry name" value="CorA_TM1_TM2"/>
</dbReference>
<evidence type="ECO:0000256" key="6">
    <source>
        <dbReference type="ARBA" id="ARBA00022842"/>
    </source>
</evidence>
<evidence type="ECO:0000256" key="5">
    <source>
        <dbReference type="ARBA" id="ARBA00022692"/>
    </source>
</evidence>